<dbReference type="EMBL" id="VUOL01000009">
    <property type="protein sequence ID" value="KAA2228955.1"/>
    <property type="molecule type" value="Genomic_DNA"/>
</dbReference>
<dbReference type="AlphaFoldDB" id="A0A5B2USV2"/>
<dbReference type="GO" id="GO:0008270">
    <property type="term" value="F:zinc ion binding"/>
    <property type="evidence" value="ECO:0007669"/>
    <property type="project" value="InterPro"/>
</dbReference>
<dbReference type="PANTHER" id="PTHR11079">
    <property type="entry name" value="CYTOSINE DEAMINASE FAMILY MEMBER"/>
    <property type="match status" value="1"/>
</dbReference>
<reference evidence="5 6" key="1">
    <citation type="submission" date="2016-10" db="EMBL/GenBank/DDBJ databases">
        <authorList>
            <person name="Varghese N."/>
            <person name="Submissions S."/>
        </authorList>
    </citation>
    <scope>NUCLEOTIDE SEQUENCE [LARGE SCALE GENOMIC DNA]</scope>
    <source>
        <strain evidence="5 6">BS2771</strain>
    </source>
</reference>
<dbReference type="RefSeq" id="WP_065944460.1">
    <property type="nucleotide sequence ID" value="NZ_BMNU01000009.1"/>
</dbReference>
<keyword evidence="6" id="KW-1185">Reference proteome</keyword>
<dbReference type="Pfam" id="PF00383">
    <property type="entry name" value="dCMP_cyt_deam_1"/>
    <property type="match status" value="1"/>
</dbReference>
<sequence>MSPQHDQTWLQRAVALAQGNVARGGRPFGAVLVKEGEVRAEAVNEIHLSQDPTAHAEMLAIRTASQTLGTSLEGCVIYASGQPCPMCLGAMYLCGVSRVVFAASNEMAAPFGLSTAAIYQQVALPLAAQKLPVQHLPQAAMQTLYAHWKALHDAQ</sequence>
<evidence type="ECO:0000259" key="3">
    <source>
        <dbReference type="PROSITE" id="PS51747"/>
    </source>
</evidence>
<name>A0A5B2USV2_9PSED</name>
<dbReference type="Proteomes" id="UP000325296">
    <property type="component" value="Unassembled WGS sequence"/>
</dbReference>
<dbReference type="GO" id="GO:0006152">
    <property type="term" value="P:purine nucleoside catabolic process"/>
    <property type="evidence" value="ECO:0007669"/>
    <property type="project" value="TreeGrafter"/>
</dbReference>
<dbReference type="InterPro" id="IPR016193">
    <property type="entry name" value="Cytidine_deaminase-like"/>
</dbReference>
<dbReference type="OrthoDB" id="9802676at2"/>
<dbReference type="EMBL" id="LT629800">
    <property type="protein sequence ID" value="SDV10010.1"/>
    <property type="molecule type" value="Genomic_DNA"/>
</dbReference>
<organism evidence="4 7">
    <name type="scientific">Pseudomonas brenneri</name>
    <dbReference type="NCBI Taxonomy" id="129817"/>
    <lineage>
        <taxon>Bacteria</taxon>
        <taxon>Pseudomonadati</taxon>
        <taxon>Pseudomonadota</taxon>
        <taxon>Gammaproteobacteria</taxon>
        <taxon>Pseudomonadales</taxon>
        <taxon>Pseudomonadaceae</taxon>
        <taxon>Pseudomonas</taxon>
    </lineage>
</organism>
<dbReference type="InterPro" id="IPR002125">
    <property type="entry name" value="CMP_dCMP_dom"/>
</dbReference>
<keyword evidence="1" id="KW-0479">Metal-binding</keyword>
<gene>
    <name evidence="4" type="ORF">F1720_17245</name>
    <name evidence="5" type="ORF">SAMN04490181_4813</name>
</gene>
<accession>A0A5B2USV2</accession>
<dbReference type="PANTHER" id="PTHR11079:SF161">
    <property type="entry name" value="CMP_DCMP-TYPE DEAMINASE DOMAIN-CONTAINING PROTEIN"/>
    <property type="match status" value="1"/>
</dbReference>
<dbReference type="Proteomes" id="UP000199620">
    <property type="component" value="Chromosome I"/>
</dbReference>
<proteinExistence type="predicted"/>
<dbReference type="CDD" id="cd01285">
    <property type="entry name" value="nucleoside_deaminase"/>
    <property type="match status" value="1"/>
</dbReference>
<feature type="domain" description="CMP/dCMP-type deaminase" evidence="3">
    <location>
        <begin position="4"/>
        <end position="116"/>
    </location>
</feature>
<evidence type="ECO:0000313" key="4">
    <source>
        <dbReference type="EMBL" id="KAA2228955.1"/>
    </source>
</evidence>
<dbReference type="InterPro" id="IPR016192">
    <property type="entry name" value="APOBEC/CMP_deaminase_Zn-bd"/>
</dbReference>
<keyword evidence="2" id="KW-0862">Zinc</keyword>
<evidence type="ECO:0000313" key="7">
    <source>
        <dbReference type="Proteomes" id="UP000325296"/>
    </source>
</evidence>
<dbReference type="Gene3D" id="3.40.140.10">
    <property type="entry name" value="Cytidine Deaminase, domain 2"/>
    <property type="match status" value="1"/>
</dbReference>
<evidence type="ECO:0000313" key="6">
    <source>
        <dbReference type="Proteomes" id="UP000199620"/>
    </source>
</evidence>
<dbReference type="GO" id="GO:0047974">
    <property type="term" value="F:guanosine deaminase activity"/>
    <property type="evidence" value="ECO:0007669"/>
    <property type="project" value="TreeGrafter"/>
</dbReference>
<evidence type="ECO:0000256" key="1">
    <source>
        <dbReference type="ARBA" id="ARBA00022723"/>
    </source>
</evidence>
<dbReference type="SUPFAM" id="SSF53927">
    <property type="entry name" value="Cytidine deaminase-like"/>
    <property type="match status" value="1"/>
</dbReference>
<dbReference type="PROSITE" id="PS00903">
    <property type="entry name" value="CYT_DCMP_DEAMINASES_1"/>
    <property type="match status" value="1"/>
</dbReference>
<evidence type="ECO:0000256" key="2">
    <source>
        <dbReference type="ARBA" id="ARBA00022833"/>
    </source>
</evidence>
<reference evidence="4 7" key="2">
    <citation type="submission" date="2019-09" db="EMBL/GenBank/DDBJ databases">
        <title>Draft genome sequence of Pseudomonas brenneri CCUG 51514(T).</title>
        <authorList>
            <person name="Tunovic T."/>
            <person name="Pineiro-Iglesias B."/>
            <person name="Unosson C."/>
            <person name="Inganas E."/>
            <person name="Ohlen M."/>
            <person name="Cardew S."/>
            <person name="Jensie-Markopoulos S."/>
            <person name="Salva-Serra F."/>
            <person name="Jaen-Luchoro D."/>
            <person name="Svensson-Stadler L."/>
            <person name="Chun J."/>
            <person name="Moore E."/>
        </authorList>
    </citation>
    <scope>NUCLEOTIDE SEQUENCE [LARGE SCALE GENOMIC DNA]</scope>
    <source>
        <strain evidence="4 7">CCUG 51514</strain>
    </source>
</reference>
<dbReference type="PROSITE" id="PS51747">
    <property type="entry name" value="CYT_DCMP_DEAMINASES_2"/>
    <property type="match status" value="1"/>
</dbReference>
<evidence type="ECO:0000313" key="5">
    <source>
        <dbReference type="EMBL" id="SDV10010.1"/>
    </source>
</evidence>
<protein>
    <submittedName>
        <fullName evidence="5">Cytidine and deoxycytidylate deaminase zinc-binding region</fullName>
    </submittedName>
    <submittedName>
        <fullName evidence="4">Nucleoside deaminase</fullName>
    </submittedName>
</protein>